<dbReference type="CDD" id="cd02968">
    <property type="entry name" value="SCO"/>
    <property type="match status" value="1"/>
</dbReference>
<dbReference type="InterPro" id="IPR013766">
    <property type="entry name" value="Thioredoxin_domain"/>
</dbReference>
<keyword evidence="2" id="KW-0186">Copper</keyword>
<dbReference type="EMBL" id="JBBHLI010000001">
    <property type="protein sequence ID" value="MEK9499439.1"/>
    <property type="molecule type" value="Genomic_DNA"/>
</dbReference>
<keyword evidence="3" id="KW-0732">Signal</keyword>
<dbReference type="PANTHER" id="PTHR12151">
    <property type="entry name" value="ELECTRON TRANSPORT PROTIN SCO1/SENC FAMILY MEMBER"/>
    <property type="match status" value="1"/>
</dbReference>
<organism evidence="5 6">
    <name type="scientific">Gaopeijia maritima</name>
    <dbReference type="NCBI Taxonomy" id="3119007"/>
    <lineage>
        <taxon>Bacteria</taxon>
        <taxon>Pseudomonadati</taxon>
        <taxon>Gemmatimonadota</taxon>
        <taxon>Longimicrobiia</taxon>
        <taxon>Gaopeijiales</taxon>
        <taxon>Gaopeijiaceae</taxon>
        <taxon>Gaopeijia</taxon>
    </lineage>
</organism>
<comment type="caution">
    <text evidence="5">The sequence shown here is derived from an EMBL/GenBank/DDBJ whole genome shotgun (WGS) entry which is preliminary data.</text>
</comment>
<sequence>MPQPRFLGRSAPLLAVVLLACGPSSSAVPTTGGAMALESPVPLPDAVLESHDGEPFDLRADTGGEVTLVFFGYTHCPDICPVHMANLAAVFRDLPLEVTREIDVLFVTTDPERDTNERLREWLGALHPRFVGLRGDRESIVALEEAMGIPVSVVSPDEETSDGGYFVGHAAQVLAFTADDTARVAYPWGTRQRDWLRDLPRLVRGETPPVDGPR</sequence>
<proteinExistence type="inferred from homology"/>
<feature type="chain" id="PRO_5046827811" evidence="3">
    <location>
        <begin position="27"/>
        <end position="214"/>
    </location>
</feature>
<protein>
    <submittedName>
        <fullName evidence="5">SCO family protein</fullName>
    </submittedName>
</protein>
<evidence type="ECO:0000256" key="1">
    <source>
        <dbReference type="ARBA" id="ARBA00010996"/>
    </source>
</evidence>
<accession>A0ABU9E3Y3</accession>
<evidence type="ECO:0000259" key="4">
    <source>
        <dbReference type="PROSITE" id="PS51352"/>
    </source>
</evidence>
<dbReference type="Gene3D" id="3.40.30.10">
    <property type="entry name" value="Glutaredoxin"/>
    <property type="match status" value="1"/>
</dbReference>
<dbReference type="PANTHER" id="PTHR12151:SF25">
    <property type="entry name" value="LINALOOL DEHYDRATASE_ISOMERASE DOMAIN-CONTAINING PROTEIN"/>
    <property type="match status" value="1"/>
</dbReference>
<dbReference type="InterPro" id="IPR036249">
    <property type="entry name" value="Thioredoxin-like_sf"/>
</dbReference>
<dbReference type="PROSITE" id="PS51257">
    <property type="entry name" value="PROKAR_LIPOPROTEIN"/>
    <property type="match status" value="1"/>
</dbReference>
<dbReference type="Proteomes" id="UP001484239">
    <property type="component" value="Unassembled WGS sequence"/>
</dbReference>
<name>A0ABU9E3Y3_9BACT</name>
<reference evidence="5 6" key="1">
    <citation type="submission" date="2024-02" db="EMBL/GenBank/DDBJ databases">
        <title>A novel Gemmatimonadota bacterium.</title>
        <authorList>
            <person name="Du Z.-J."/>
            <person name="Ye Y.-Q."/>
        </authorList>
    </citation>
    <scope>NUCLEOTIDE SEQUENCE [LARGE SCALE GENOMIC DNA]</scope>
    <source>
        <strain evidence="5 6">DH-20</strain>
    </source>
</reference>
<gene>
    <name evidence="5" type="ORF">WI372_00415</name>
</gene>
<evidence type="ECO:0000313" key="5">
    <source>
        <dbReference type="EMBL" id="MEK9499439.1"/>
    </source>
</evidence>
<dbReference type="InterPro" id="IPR003782">
    <property type="entry name" value="SCO1/SenC"/>
</dbReference>
<comment type="similarity">
    <text evidence="1">Belongs to the SCO1/2 family.</text>
</comment>
<evidence type="ECO:0000256" key="3">
    <source>
        <dbReference type="SAM" id="SignalP"/>
    </source>
</evidence>
<dbReference type="RefSeq" id="WP_405276134.1">
    <property type="nucleotide sequence ID" value="NZ_CP144380.1"/>
</dbReference>
<evidence type="ECO:0000313" key="6">
    <source>
        <dbReference type="Proteomes" id="UP001484239"/>
    </source>
</evidence>
<feature type="domain" description="Thioredoxin" evidence="4">
    <location>
        <begin position="37"/>
        <end position="182"/>
    </location>
</feature>
<keyword evidence="6" id="KW-1185">Reference proteome</keyword>
<evidence type="ECO:0000256" key="2">
    <source>
        <dbReference type="ARBA" id="ARBA00023008"/>
    </source>
</evidence>
<dbReference type="Pfam" id="PF02630">
    <property type="entry name" value="SCO1-SenC"/>
    <property type="match status" value="1"/>
</dbReference>
<feature type="signal peptide" evidence="3">
    <location>
        <begin position="1"/>
        <end position="26"/>
    </location>
</feature>
<dbReference type="SUPFAM" id="SSF52833">
    <property type="entry name" value="Thioredoxin-like"/>
    <property type="match status" value="1"/>
</dbReference>
<dbReference type="PROSITE" id="PS51352">
    <property type="entry name" value="THIOREDOXIN_2"/>
    <property type="match status" value="1"/>
</dbReference>